<dbReference type="InterPro" id="IPR007138">
    <property type="entry name" value="ABM_dom"/>
</dbReference>
<evidence type="ECO:0000259" key="1">
    <source>
        <dbReference type="PROSITE" id="PS51725"/>
    </source>
</evidence>
<dbReference type="Pfam" id="PF03992">
    <property type="entry name" value="ABM"/>
    <property type="match status" value="1"/>
</dbReference>
<evidence type="ECO:0000313" key="2">
    <source>
        <dbReference type="EMBL" id="SDX32668.1"/>
    </source>
</evidence>
<gene>
    <name evidence="2" type="ORF">SAMN05421783_12122</name>
</gene>
<name>A0A1H3ATD8_THIRO</name>
<accession>A0A1H3ATD8</accession>
<dbReference type="RefSeq" id="WP_093035781.1">
    <property type="nucleotide sequence ID" value="NZ_FNNZ01000021.1"/>
</dbReference>
<dbReference type="AlphaFoldDB" id="A0A1H3ATD8"/>
<dbReference type="SUPFAM" id="SSF54909">
    <property type="entry name" value="Dimeric alpha+beta barrel"/>
    <property type="match status" value="1"/>
</dbReference>
<dbReference type="EMBL" id="FNNZ01000021">
    <property type="protein sequence ID" value="SDX32668.1"/>
    <property type="molecule type" value="Genomic_DNA"/>
</dbReference>
<dbReference type="PROSITE" id="PS51725">
    <property type="entry name" value="ABM"/>
    <property type="match status" value="1"/>
</dbReference>
<reference evidence="3" key="1">
    <citation type="submission" date="2016-10" db="EMBL/GenBank/DDBJ databases">
        <authorList>
            <person name="Varghese N."/>
            <person name="Submissions S."/>
        </authorList>
    </citation>
    <scope>NUCLEOTIDE SEQUENCE [LARGE SCALE GENOMIC DNA]</scope>
    <source>
        <strain evidence="3">DSM 217</strain>
    </source>
</reference>
<keyword evidence="2" id="KW-0503">Monooxygenase</keyword>
<dbReference type="GO" id="GO:0004497">
    <property type="term" value="F:monooxygenase activity"/>
    <property type="evidence" value="ECO:0007669"/>
    <property type="project" value="UniProtKB-KW"/>
</dbReference>
<dbReference type="Proteomes" id="UP000198816">
    <property type="component" value="Unassembled WGS sequence"/>
</dbReference>
<sequence length="111" mass="12062">MIVFSVSVCVPPLQRADFLKSVGALLEPTRVVPGCVNCRLYLDVEDPDAFTLVEEWVTQAALDRHLTSSAFKTLVAAIEMSAEPPAVHIDCVGQRAGIEVIEAARREQGLL</sequence>
<evidence type="ECO:0000313" key="3">
    <source>
        <dbReference type="Proteomes" id="UP000198816"/>
    </source>
</evidence>
<keyword evidence="2" id="KW-0560">Oxidoreductase</keyword>
<dbReference type="STRING" id="1058.SAMN05421783_12122"/>
<dbReference type="InterPro" id="IPR011008">
    <property type="entry name" value="Dimeric_a/b-barrel"/>
</dbReference>
<organism evidence="2 3">
    <name type="scientific">Thiocapsa roseopersicina</name>
    <dbReference type="NCBI Taxonomy" id="1058"/>
    <lineage>
        <taxon>Bacteria</taxon>
        <taxon>Pseudomonadati</taxon>
        <taxon>Pseudomonadota</taxon>
        <taxon>Gammaproteobacteria</taxon>
        <taxon>Chromatiales</taxon>
        <taxon>Chromatiaceae</taxon>
        <taxon>Thiocapsa</taxon>
    </lineage>
</organism>
<feature type="domain" description="ABM" evidence="1">
    <location>
        <begin position="2"/>
        <end position="90"/>
    </location>
</feature>
<proteinExistence type="predicted"/>
<keyword evidence="3" id="KW-1185">Reference proteome</keyword>
<dbReference type="Gene3D" id="3.30.70.100">
    <property type="match status" value="1"/>
</dbReference>
<dbReference type="OrthoDB" id="9812192at2"/>
<protein>
    <submittedName>
        <fullName evidence="2">Quinol monooxygenase YgiN</fullName>
    </submittedName>
</protein>